<accession>A0ABP0V0B4</accession>
<dbReference type="Proteomes" id="UP001497512">
    <property type="component" value="Chromosome 8"/>
</dbReference>
<proteinExistence type="predicted"/>
<name>A0ABP0V0B4_9BRYO</name>
<dbReference type="EMBL" id="OZ019900">
    <property type="protein sequence ID" value="CAK9233985.1"/>
    <property type="molecule type" value="Genomic_DNA"/>
</dbReference>
<keyword evidence="2" id="KW-1185">Reference proteome</keyword>
<reference evidence="1" key="1">
    <citation type="submission" date="2024-02" db="EMBL/GenBank/DDBJ databases">
        <authorList>
            <consortium name="ELIXIR-Norway"/>
            <consortium name="Elixir Norway"/>
        </authorList>
    </citation>
    <scope>NUCLEOTIDE SEQUENCE</scope>
</reference>
<evidence type="ECO:0000313" key="2">
    <source>
        <dbReference type="Proteomes" id="UP001497512"/>
    </source>
</evidence>
<protein>
    <submittedName>
        <fullName evidence="1">Uncharacterized protein</fullName>
    </submittedName>
</protein>
<evidence type="ECO:0000313" key="1">
    <source>
        <dbReference type="EMBL" id="CAK9233985.1"/>
    </source>
</evidence>
<sequence length="115" mass="12898">MKMLKVERQRKSVLKWPHSSRLEFILQGSSQRDTASQGYGIPGGIDAGHVFPPVLDQSSLSSEAGSLVPEGEDTKQPRLLCLQDFQQLFPTSCILHFIFRSTTAVHIHFFRSSII</sequence>
<gene>
    <name evidence="1" type="ORF">CSSPTR1EN2_LOCUS21898</name>
</gene>
<organism evidence="1 2">
    <name type="scientific">Sphagnum troendelagicum</name>
    <dbReference type="NCBI Taxonomy" id="128251"/>
    <lineage>
        <taxon>Eukaryota</taxon>
        <taxon>Viridiplantae</taxon>
        <taxon>Streptophyta</taxon>
        <taxon>Embryophyta</taxon>
        <taxon>Bryophyta</taxon>
        <taxon>Sphagnophytina</taxon>
        <taxon>Sphagnopsida</taxon>
        <taxon>Sphagnales</taxon>
        <taxon>Sphagnaceae</taxon>
        <taxon>Sphagnum</taxon>
    </lineage>
</organism>